<organism evidence="4">
    <name type="scientific">Fagus sylvatica</name>
    <name type="common">Beechnut</name>
    <dbReference type="NCBI Taxonomy" id="28930"/>
    <lineage>
        <taxon>Eukaryota</taxon>
        <taxon>Viridiplantae</taxon>
        <taxon>Streptophyta</taxon>
        <taxon>Embryophyta</taxon>
        <taxon>Tracheophyta</taxon>
        <taxon>Spermatophyta</taxon>
        <taxon>Magnoliopsida</taxon>
        <taxon>eudicotyledons</taxon>
        <taxon>Gunneridae</taxon>
        <taxon>Pentapetalae</taxon>
        <taxon>rosids</taxon>
        <taxon>fabids</taxon>
        <taxon>Fagales</taxon>
        <taxon>Fagaceae</taxon>
        <taxon>Fagus</taxon>
    </lineage>
</organism>
<name>A0A2N9IYX2_FAGSY</name>
<proteinExistence type="predicted"/>
<sequence length="56" mass="6420">MDKGKVLIVMQEEDSSMDLDADIELDNDVELDELDQGKQPAEAQYDDKLNEDYGRE</sequence>
<reference evidence="4" key="1">
    <citation type="submission" date="2018-02" db="EMBL/GenBank/DDBJ databases">
        <authorList>
            <person name="Cohen D.B."/>
            <person name="Kent A.D."/>
        </authorList>
    </citation>
    <scope>NUCLEOTIDE SEQUENCE</scope>
</reference>
<evidence type="ECO:0000313" key="3">
    <source>
        <dbReference type="EMBL" id="SPD29519.1"/>
    </source>
</evidence>
<evidence type="ECO:0000313" key="2">
    <source>
        <dbReference type="EMBL" id="SPD22881.1"/>
    </source>
</evidence>
<accession>A0A2N9IYX2</accession>
<evidence type="ECO:0000313" key="4">
    <source>
        <dbReference type="EMBL" id="SPD29524.1"/>
    </source>
</evidence>
<dbReference type="EMBL" id="OIVN01005539">
    <property type="protein sequence ID" value="SPD22881.1"/>
    <property type="molecule type" value="Genomic_DNA"/>
</dbReference>
<gene>
    <name evidence="2" type="ORF">FSB_LOCUS50763</name>
    <name evidence="3" type="ORF">FSB_LOCUS57401</name>
    <name evidence="4" type="ORF">FSB_LOCUS57406</name>
</gene>
<dbReference type="EMBL" id="OIVN01006273">
    <property type="protein sequence ID" value="SPD29524.1"/>
    <property type="molecule type" value="Genomic_DNA"/>
</dbReference>
<dbReference type="AlphaFoldDB" id="A0A2N9IYX2"/>
<protein>
    <submittedName>
        <fullName evidence="4">Uncharacterized protein</fullName>
    </submittedName>
</protein>
<evidence type="ECO:0000256" key="1">
    <source>
        <dbReference type="SAM" id="MobiDB-lite"/>
    </source>
</evidence>
<feature type="region of interest" description="Disordered" evidence="1">
    <location>
        <begin position="31"/>
        <end position="56"/>
    </location>
</feature>
<feature type="compositionally biased region" description="Basic and acidic residues" evidence="1">
    <location>
        <begin position="45"/>
        <end position="56"/>
    </location>
</feature>
<dbReference type="EMBL" id="OIVN01006273">
    <property type="protein sequence ID" value="SPD29519.1"/>
    <property type="molecule type" value="Genomic_DNA"/>
</dbReference>